<dbReference type="Gene3D" id="1.10.260.40">
    <property type="entry name" value="lambda repressor-like DNA-binding domains"/>
    <property type="match status" value="1"/>
</dbReference>
<dbReference type="PANTHER" id="PTHR46797:SF1">
    <property type="entry name" value="METHYLPHOSPHONATE SYNTHASE"/>
    <property type="match status" value="1"/>
</dbReference>
<feature type="domain" description="HTH cro/C1-type" evidence="3">
    <location>
        <begin position="12"/>
        <end position="66"/>
    </location>
</feature>
<keyword evidence="1" id="KW-0238">DNA-binding</keyword>
<dbReference type="SMART" id="SM00530">
    <property type="entry name" value="HTH_XRE"/>
    <property type="match status" value="1"/>
</dbReference>
<feature type="region of interest" description="Disordered" evidence="2">
    <location>
        <begin position="182"/>
        <end position="207"/>
    </location>
</feature>
<proteinExistence type="predicted"/>
<dbReference type="EMBL" id="FOWZ01000007">
    <property type="protein sequence ID" value="SFP43279.1"/>
    <property type="molecule type" value="Genomic_DNA"/>
</dbReference>
<dbReference type="CDD" id="cd00093">
    <property type="entry name" value="HTH_XRE"/>
    <property type="match status" value="1"/>
</dbReference>
<dbReference type="PROSITE" id="PS50943">
    <property type="entry name" value="HTH_CROC1"/>
    <property type="match status" value="1"/>
</dbReference>
<dbReference type="OrthoDB" id="9805356at2"/>
<dbReference type="STRING" id="604088.SAMN04488060_2839"/>
<dbReference type="InterPro" id="IPR050807">
    <property type="entry name" value="TransReg_Diox_bact_type"/>
</dbReference>
<feature type="compositionally biased region" description="Polar residues" evidence="2">
    <location>
        <begin position="182"/>
        <end position="193"/>
    </location>
</feature>
<dbReference type="GO" id="GO:0003700">
    <property type="term" value="F:DNA-binding transcription factor activity"/>
    <property type="evidence" value="ECO:0007669"/>
    <property type="project" value="TreeGrafter"/>
</dbReference>
<organism evidence="4 5">
    <name type="scientific">Qipengyuania nanhaisediminis</name>
    <dbReference type="NCBI Taxonomy" id="604088"/>
    <lineage>
        <taxon>Bacteria</taxon>
        <taxon>Pseudomonadati</taxon>
        <taxon>Pseudomonadota</taxon>
        <taxon>Alphaproteobacteria</taxon>
        <taxon>Sphingomonadales</taxon>
        <taxon>Erythrobacteraceae</taxon>
        <taxon>Qipengyuania</taxon>
    </lineage>
</organism>
<dbReference type="GO" id="GO:0005829">
    <property type="term" value="C:cytosol"/>
    <property type="evidence" value="ECO:0007669"/>
    <property type="project" value="TreeGrafter"/>
</dbReference>
<sequence>MSTTIEDIAASIKAARIAKGFTQKQLGERVGLPQSHISKIEGGSVDLQISSLVEIARALDLELKLVPRRTVPAIEGVVRSQRERSEASRVLATIAETNRFAERVRESYPSVTEVTELQSALKDIQAVNFTPETLKAIEQALQPVAHLKKHLQDLGWALEQQEGRKKLTQQIAASTRALQHVRNSQVQAIGQDSASRRPAYRLGDDAT</sequence>
<dbReference type="InterPro" id="IPR010982">
    <property type="entry name" value="Lambda_DNA-bd_dom_sf"/>
</dbReference>
<dbReference type="SUPFAM" id="SSF47413">
    <property type="entry name" value="lambda repressor-like DNA-binding domains"/>
    <property type="match status" value="1"/>
</dbReference>
<dbReference type="RefSeq" id="WP_090483105.1">
    <property type="nucleotide sequence ID" value="NZ_FOWZ01000007.1"/>
</dbReference>
<dbReference type="AlphaFoldDB" id="A0A1I5QAE8"/>
<gene>
    <name evidence="4" type="ORF">SAMN04488060_2839</name>
</gene>
<dbReference type="InterPro" id="IPR001387">
    <property type="entry name" value="Cro/C1-type_HTH"/>
</dbReference>
<keyword evidence="5" id="KW-1185">Reference proteome</keyword>
<name>A0A1I5QAE8_9SPHN</name>
<evidence type="ECO:0000256" key="1">
    <source>
        <dbReference type="ARBA" id="ARBA00023125"/>
    </source>
</evidence>
<evidence type="ECO:0000313" key="4">
    <source>
        <dbReference type="EMBL" id="SFP43279.1"/>
    </source>
</evidence>
<dbReference type="PANTHER" id="PTHR46797">
    <property type="entry name" value="HTH-TYPE TRANSCRIPTIONAL REGULATOR"/>
    <property type="match status" value="1"/>
</dbReference>
<evidence type="ECO:0000256" key="2">
    <source>
        <dbReference type="SAM" id="MobiDB-lite"/>
    </source>
</evidence>
<accession>A0A1I5QAE8</accession>
<evidence type="ECO:0000259" key="3">
    <source>
        <dbReference type="PROSITE" id="PS50943"/>
    </source>
</evidence>
<dbReference type="GO" id="GO:0003677">
    <property type="term" value="F:DNA binding"/>
    <property type="evidence" value="ECO:0007669"/>
    <property type="project" value="UniProtKB-KW"/>
</dbReference>
<reference evidence="5" key="1">
    <citation type="submission" date="2016-10" db="EMBL/GenBank/DDBJ databases">
        <authorList>
            <person name="Varghese N."/>
            <person name="Submissions S."/>
        </authorList>
    </citation>
    <scope>NUCLEOTIDE SEQUENCE [LARGE SCALE GENOMIC DNA]</scope>
    <source>
        <strain evidence="5">CGMCC 1.7715</strain>
    </source>
</reference>
<dbReference type="Proteomes" id="UP000199331">
    <property type="component" value="Unassembled WGS sequence"/>
</dbReference>
<dbReference type="Pfam" id="PF01381">
    <property type="entry name" value="HTH_3"/>
    <property type="match status" value="1"/>
</dbReference>
<evidence type="ECO:0000313" key="5">
    <source>
        <dbReference type="Proteomes" id="UP000199331"/>
    </source>
</evidence>
<protein>
    <submittedName>
        <fullName evidence="4">Helix-turn-helix</fullName>
    </submittedName>
</protein>